<name>A0AA35RE84_GEOBA</name>
<dbReference type="NCBIfam" id="NF040521">
    <property type="entry name" value="C45_proenzyme"/>
    <property type="match status" value="1"/>
</dbReference>
<protein>
    <recommendedName>
        <fullName evidence="6">Ig-like domain-containing protein</fullName>
    </recommendedName>
</protein>
<sequence>MWRLLFVLELLVSTARGEIQIHFEEAQYTFPESSRVCVSVRHVGGPAPRRFSISYSFDVSLIGQRLGAGTLQGTQLFNQGATTTTFCLGTGGGRDNQVCENDTHGSITLINSSAIRLVEPYVTRITITDDEFVFASFDQQGYILTEGTSRKELSLAVNSVLSKSITFHLTPDPELDANGPLALLTTELSYQAGTDSASVAVKLRDNTLGLEQPQVVSLGIILSSAECYDLAIAPTLITILDNDMVKLGFTEDKVIVKESEGEARLCVSITPTIARPLNFIIIHDAITAAKQARGGSIFGQLPAHSNSSGRCFTVPFLVDDIIGNDRRFTAQLDVDRDTYPTGVVIDNPSLTVSIQDTSKCYNILVDNSTAKLVLVPPQHSVCFQCLFHIETREESDISWKIGGRVLQSDVGEVLSNGTLQVTNSSSLFHKTSVVTLTCSSRDGGVEFTFPVLLEGGEVEPPHPSKSSSASSGHSLNQNAAPTLITLFVCALELGLMAGTGGPYVSAVLCAFAALCLLLHITAVCGRVVSYPPLPVLFAEGSNYDVGHQIGSAFSSQILTVMDSNSFFNSKMLSYNSTAEGGAVYSRFYHSVATAYPQYLDELRGMADGANISFSKLFLWNMMFEWEMMLESNKDLPTPACSDLYLTSDNRTIMGHNEDGGTISVNNSFVVHARITQPGSDLVEEFTAMCYAAELCGNAFGFNVKSGVVFTVNAVFPKTVNTSAIPRNYLNRLGLSVDGQEFLAALNSVPCASGFSLNLGNLASLTVANVEVWSGGANVFQVSGYNYHFNMYLHSDVAQYTDPSSQHRLARVKQLPPPTDSAGVISILGDTGDPQYPIFRTATPPDSAATIATALFDLGAEKKIFYMYRGNPAHVKPSLVIPLQ</sequence>
<evidence type="ECO:0000313" key="4">
    <source>
        <dbReference type="EMBL" id="CAI8008522.1"/>
    </source>
</evidence>
<dbReference type="Pfam" id="PF03417">
    <property type="entry name" value="AAT"/>
    <property type="match status" value="1"/>
</dbReference>
<evidence type="ECO:0000313" key="5">
    <source>
        <dbReference type="Proteomes" id="UP001174909"/>
    </source>
</evidence>
<comment type="caution">
    <text evidence="4">The sequence shown here is derived from an EMBL/GenBank/DDBJ whole genome shotgun (WGS) entry which is preliminary data.</text>
</comment>
<feature type="domain" description="Calx-beta" evidence="2">
    <location>
        <begin position="241"/>
        <end position="356"/>
    </location>
</feature>
<accession>A0AA35RE84</accession>
<dbReference type="Proteomes" id="UP001174909">
    <property type="component" value="Unassembled WGS sequence"/>
</dbReference>
<feature type="chain" id="PRO_5041335353" description="Ig-like domain-containing protein" evidence="1">
    <location>
        <begin position="18"/>
        <end position="883"/>
    </location>
</feature>
<reference evidence="4" key="1">
    <citation type="submission" date="2023-03" db="EMBL/GenBank/DDBJ databases">
        <authorList>
            <person name="Steffen K."/>
            <person name="Cardenas P."/>
        </authorList>
    </citation>
    <scope>NUCLEOTIDE SEQUENCE</scope>
</reference>
<dbReference type="Pfam" id="PF03160">
    <property type="entry name" value="Calx-beta"/>
    <property type="match status" value="1"/>
</dbReference>
<dbReference type="PANTHER" id="PTHR34180:SF1">
    <property type="entry name" value="BETA-ALANYL-DOPAMINE_CARCININE HYDROLASE"/>
    <property type="match status" value="1"/>
</dbReference>
<dbReference type="Gene3D" id="3.60.60.10">
    <property type="entry name" value="Penicillin V Acylase, Chain A"/>
    <property type="match status" value="1"/>
</dbReference>
<evidence type="ECO:0008006" key="6">
    <source>
        <dbReference type="Google" id="ProtNLM"/>
    </source>
</evidence>
<dbReference type="PANTHER" id="PTHR34180">
    <property type="entry name" value="PEPTIDASE C45"/>
    <property type="match status" value="1"/>
</dbReference>
<dbReference type="GO" id="GO:0016020">
    <property type="term" value="C:membrane"/>
    <property type="evidence" value="ECO:0007669"/>
    <property type="project" value="InterPro"/>
</dbReference>
<proteinExistence type="predicted"/>
<keyword evidence="5" id="KW-1185">Reference proteome</keyword>
<gene>
    <name evidence="4" type="ORF">GBAR_LOCUS5833</name>
</gene>
<feature type="signal peptide" evidence="1">
    <location>
        <begin position="1"/>
        <end position="17"/>
    </location>
</feature>
<dbReference type="InterPro" id="IPR047801">
    <property type="entry name" value="Peptidase_C45"/>
</dbReference>
<feature type="domain" description="Peptidase C45 hydrolase" evidence="3">
    <location>
        <begin position="647"/>
        <end position="861"/>
    </location>
</feature>
<dbReference type="Gene3D" id="1.10.10.2120">
    <property type="match status" value="1"/>
</dbReference>
<organism evidence="4 5">
    <name type="scientific">Geodia barretti</name>
    <name type="common">Barrett's horny sponge</name>
    <dbReference type="NCBI Taxonomy" id="519541"/>
    <lineage>
        <taxon>Eukaryota</taxon>
        <taxon>Metazoa</taxon>
        <taxon>Porifera</taxon>
        <taxon>Demospongiae</taxon>
        <taxon>Heteroscleromorpha</taxon>
        <taxon>Tetractinellida</taxon>
        <taxon>Astrophorina</taxon>
        <taxon>Geodiidae</taxon>
        <taxon>Geodia</taxon>
    </lineage>
</organism>
<dbReference type="GO" id="GO:0007154">
    <property type="term" value="P:cell communication"/>
    <property type="evidence" value="ECO:0007669"/>
    <property type="project" value="InterPro"/>
</dbReference>
<dbReference type="InterPro" id="IPR047794">
    <property type="entry name" value="C45_proenzyme-like"/>
</dbReference>
<evidence type="ECO:0000259" key="2">
    <source>
        <dbReference type="Pfam" id="PF03160"/>
    </source>
</evidence>
<keyword evidence="1" id="KW-0732">Signal</keyword>
<evidence type="ECO:0000259" key="3">
    <source>
        <dbReference type="Pfam" id="PF03417"/>
    </source>
</evidence>
<evidence type="ECO:0000256" key="1">
    <source>
        <dbReference type="SAM" id="SignalP"/>
    </source>
</evidence>
<dbReference type="InterPro" id="IPR005079">
    <property type="entry name" value="Peptidase_C45_hydrolase"/>
</dbReference>
<dbReference type="InterPro" id="IPR003644">
    <property type="entry name" value="Calx_beta"/>
</dbReference>
<dbReference type="AlphaFoldDB" id="A0AA35RE84"/>
<dbReference type="EMBL" id="CASHTH010000858">
    <property type="protein sequence ID" value="CAI8008522.1"/>
    <property type="molecule type" value="Genomic_DNA"/>
</dbReference>